<comment type="caution">
    <text evidence="1">The sequence shown here is derived from an EMBL/GenBank/DDBJ whole genome shotgun (WGS) entry which is preliminary data.</text>
</comment>
<dbReference type="AlphaFoldDB" id="A0AAW1W402"/>
<sequence>MPPAFRKVRHDLMLQRCCDWELHGGEESSSCHFGRTGRREGKAATVVRKTRAVVVAKVMRSCTGRPGLGRGARAGFLAVLSATENGPGQAPYF</sequence>
<evidence type="ECO:0000313" key="2">
    <source>
        <dbReference type="Proteomes" id="UP001457282"/>
    </source>
</evidence>
<dbReference type="Proteomes" id="UP001457282">
    <property type="component" value="Unassembled WGS sequence"/>
</dbReference>
<name>A0AAW1W402_RUBAR</name>
<reference evidence="1 2" key="1">
    <citation type="journal article" date="2023" name="G3 (Bethesda)">
        <title>A chromosome-length genome assembly and annotation of blackberry (Rubus argutus, cv. 'Hillquist').</title>
        <authorList>
            <person name="Bruna T."/>
            <person name="Aryal R."/>
            <person name="Dudchenko O."/>
            <person name="Sargent D.J."/>
            <person name="Mead D."/>
            <person name="Buti M."/>
            <person name="Cavallini A."/>
            <person name="Hytonen T."/>
            <person name="Andres J."/>
            <person name="Pham M."/>
            <person name="Weisz D."/>
            <person name="Mascagni F."/>
            <person name="Usai G."/>
            <person name="Natali L."/>
            <person name="Bassil N."/>
            <person name="Fernandez G.E."/>
            <person name="Lomsadze A."/>
            <person name="Armour M."/>
            <person name="Olukolu B."/>
            <person name="Poorten T."/>
            <person name="Britton C."/>
            <person name="Davik J."/>
            <person name="Ashrafi H."/>
            <person name="Aiden E.L."/>
            <person name="Borodovsky M."/>
            <person name="Worthington M."/>
        </authorList>
    </citation>
    <scope>NUCLEOTIDE SEQUENCE [LARGE SCALE GENOMIC DNA]</scope>
    <source>
        <strain evidence="1">PI 553951</strain>
    </source>
</reference>
<dbReference type="EMBL" id="JBEDUW010000007">
    <property type="protein sequence ID" value="KAK9914029.1"/>
    <property type="molecule type" value="Genomic_DNA"/>
</dbReference>
<keyword evidence="2" id="KW-1185">Reference proteome</keyword>
<evidence type="ECO:0000313" key="1">
    <source>
        <dbReference type="EMBL" id="KAK9914029.1"/>
    </source>
</evidence>
<proteinExistence type="predicted"/>
<organism evidence="1 2">
    <name type="scientific">Rubus argutus</name>
    <name type="common">Southern blackberry</name>
    <dbReference type="NCBI Taxonomy" id="59490"/>
    <lineage>
        <taxon>Eukaryota</taxon>
        <taxon>Viridiplantae</taxon>
        <taxon>Streptophyta</taxon>
        <taxon>Embryophyta</taxon>
        <taxon>Tracheophyta</taxon>
        <taxon>Spermatophyta</taxon>
        <taxon>Magnoliopsida</taxon>
        <taxon>eudicotyledons</taxon>
        <taxon>Gunneridae</taxon>
        <taxon>Pentapetalae</taxon>
        <taxon>rosids</taxon>
        <taxon>fabids</taxon>
        <taxon>Rosales</taxon>
        <taxon>Rosaceae</taxon>
        <taxon>Rosoideae</taxon>
        <taxon>Rosoideae incertae sedis</taxon>
        <taxon>Rubus</taxon>
    </lineage>
</organism>
<gene>
    <name evidence="1" type="ORF">M0R45_037828</name>
</gene>
<protein>
    <submittedName>
        <fullName evidence="1">Uncharacterized protein</fullName>
    </submittedName>
</protein>
<accession>A0AAW1W402</accession>